<dbReference type="OrthoDB" id="1898021at2759"/>
<dbReference type="AlphaFoldDB" id="A0A9Q0JF07"/>
<accession>A0A9Q0JF07</accession>
<dbReference type="PANTHER" id="PTHR33702:SF5">
    <property type="entry name" value="OS01G0308600 PROTEIN"/>
    <property type="match status" value="1"/>
</dbReference>
<name>A0A9Q0JF07_9ROSI</name>
<organism evidence="1 2">
    <name type="scientific">Turnera subulata</name>
    <dbReference type="NCBI Taxonomy" id="218843"/>
    <lineage>
        <taxon>Eukaryota</taxon>
        <taxon>Viridiplantae</taxon>
        <taxon>Streptophyta</taxon>
        <taxon>Embryophyta</taxon>
        <taxon>Tracheophyta</taxon>
        <taxon>Spermatophyta</taxon>
        <taxon>Magnoliopsida</taxon>
        <taxon>eudicotyledons</taxon>
        <taxon>Gunneridae</taxon>
        <taxon>Pentapetalae</taxon>
        <taxon>rosids</taxon>
        <taxon>fabids</taxon>
        <taxon>Malpighiales</taxon>
        <taxon>Passifloraceae</taxon>
        <taxon>Turnera</taxon>
    </lineage>
</organism>
<protein>
    <submittedName>
        <fullName evidence="1">Uncharacterized protein</fullName>
    </submittedName>
</protein>
<dbReference type="EMBL" id="JAKUCV010003387">
    <property type="protein sequence ID" value="KAJ4839174.1"/>
    <property type="molecule type" value="Genomic_DNA"/>
</dbReference>
<evidence type="ECO:0000313" key="2">
    <source>
        <dbReference type="Proteomes" id="UP001141552"/>
    </source>
</evidence>
<comment type="caution">
    <text evidence="1">The sequence shown here is derived from an EMBL/GenBank/DDBJ whole genome shotgun (WGS) entry which is preliminary data.</text>
</comment>
<reference evidence="1" key="1">
    <citation type="submission" date="2022-02" db="EMBL/GenBank/DDBJ databases">
        <authorList>
            <person name="Henning P.M."/>
            <person name="McCubbin A.G."/>
            <person name="Shore J.S."/>
        </authorList>
    </citation>
    <scope>NUCLEOTIDE SEQUENCE</scope>
    <source>
        <strain evidence="1">F60SS</strain>
        <tissue evidence="1">Leaves</tissue>
    </source>
</reference>
<dbReference type="Proteomes" id="UP001141552">
    <property type="component" value="Unassembled WGS sequence"/>
</dbReference>
<evidence type="ECO:0000313" key="1">
    <source>
        <dbReference type="EMBL" id="KAJ4839174.1"/>
    </source>
</evidence>
<reference evidence="1" key="2">
    <citation type="journal article" date="2023" name="Plants (Basel)">
        <title>Annotation of the Turnera subulata (Passifloraceae) Draft Genome Reveals the S-Locus Evolved after the Divergence of Turneroideae from Passifloroideae in a Stepwise Manner.</title>
        <authorList>
            <person name="Henning P.M."/>
            <person name="Roalson E.H."/>
            <person name="Mir W."/>
            <person name="McCubbin A.G."/>
            <person name="Shore J.S."/>
        </authorList>
    </citation>
    <scope>NUCLEOTIDE SEQUENCE</scope>
    <source>
        <strain evidence="1">F60SS</strain>
    </source>
</reference>
<sequence length="150" mass="17077">MEGVSARMYTKVKGYWRRRGYERINGSDRRRGRAVELGGGSGRPRRRFWGIKIKPKLKFLKRASPKKFLVWLRDAYVKMMLRVANYPAVSTGFGGVAGAEAIRAFDRRELKEYDEKVIIEIYKSLVAAQGLVPRDPAKLGFGPKLTAIVE</sequence>
<keyword evidence="2" id="KW-1185">Reference proteome</keyword>
<proteinExistence type="predicted"/>
<dbReference type="PANTHER" id="PTHR33702">
    <property type="entry name" value="BNAA09G40010D PROTEIN"/>
    <property type="match status" value="1"/>
</dbReference>
<gene>
    <name evidence="1" type="ORF">Tsubulata_032047</name>
</gene>